<evidence type="ECO:0000259" key="1">
    <source>
        <dbReference type="Pfam" id="PF03372"/>
    </source>
</evidence>
<dbReference type="PANTHER" id="PTHR21180">
    <property type="entry name" value="ENDONUCLEASE/EXONUCLEASE/PHOSPHATASE FAMILY DOMAIN-CONTAINING PROTEIN 1"/>
    <property type="match status" value="1"/>
</dbReference>
<sequence>MAISNEYTDSTIFLEKLKSTIIKGKQLHNSSHDIKINNQHSNTTKGHRKSENCSIQSFPQSVNNYSSQFSEYRTDEKNYDFSHSQLQLVLRMEGIRDWLNLIASCGLLNELDPPLPRISSMERHIRIGSWNLNRFDLSKAKHPGFMEVVCLTILRMNVSLILLQEVSDPLVADYLCNELNYPSLPHVKRWVEKFPLSTPPYWKASCSIQPTGSMFRAKEYAVFLYNSRCGIRISRTSLLEKSSNSLPVSRKSFTRSPCGASCHIQHINLVLISVHLKASGLRNSQIGRTISEIESLGYLVQAFYETQPSGTYLIIAGDFNLFPTHEVYRVLRERGLWPVLKDLTVLEHMTMHGFLLTSL</sequence>
<protein>
    <submittedName>
        <fullName evidence="3">Endo/exonuclease/phosphatase domain-containing protein</fullName>
    </submittedName>
</protein>
<organism evidence="2 3">
    <name type="scientific">Schistosoma margrebowiei</name>
    <dbReference type="NCBI Taxonomy" id="48269"/>
    <lineage>
        <taxon>Eukaryota</taxon>
        <taxon>Metazoa</taxon>
        <taxon>Spiralia</taxon>
        <taxon>Lophotrochozoa</taxon>
        <taxon>Platyhelminthes</taxon>
        <taxon>Trematoda</taxon>
        <taxon>Digenea</taxon>
        <taxon>Strigeidida</taxon>
        <taxon>Schistosomatoidea</taxon>
        <taxon>Schistosomatidae</taxon>
        <taxon>Schistosoma</taxon>
    </lineage>
</organism>
<dbReference type="WBParaSite" id="SMRG1_7910.3">
    <property type="protein sequence ID" value="SMRG1_7910.3"/>
    <property type="gene ID" value="SMRG1_7910"/>
</dbReference>
<dbReference type="PANTHER" id="PTHR21180:SF32">
    <property type="entry name" value="ENDONUCLEASE_EXONUCLEASE_PHOSPHATASE FAMILY DOMAIN-CONTAINING PROTEIN 1"/>
    <property type="match status" value="1"/>
</dbReference>
<dbReference type="SUPFAM" id="SSF56219">
    <property type="entry name" value="DNase I-like"/>
    <property type="match status" value="1"/>
</dbReference>
<name>A0AA85AEB5_9TREM</name>
<reference evidence="3" key="1">
    <citation type="submission" date="2023-11" db="UniProtKB">
        <authorList>
            <consortium name="WormBaseParasite"/>
        </authorList>
    </citation>
    <scope>IDENTIFICATION</scope>
</reference>
<dbReference type="GO" id="GO:0005886">
    <property type="term" value="C:plasma membrane"/>
    <property type="evidence" value="ECO:0007669"/>
    <property type="project" value="TreeGrafter"/>
</dbReference>
<dbReference type="Gene3D" id="3.60.10.10">
    <property type="entry name" value="Endonuclease/exonuclease/phosphatase"/>
    <property type="match status" value="1"/>
</dbReference>
<evidence type="ECO:0000313" key="3">
    <source>
        <dbReference type="WBParaSite" id="SMRG1_7910.3"/>
    </source>
</evidence>
<dbReference type="Proteomes" id="UP000050790">
    <property type="component" value="Unassembled WGS sequence"/>
</dbReference>
<dbReference type="AlphaFoldDB" id="A0AA85AEB5"/>
<dbReference type="CDD" id="cd10283">
    <property type="entry name" value="MnuA_DNase1-like"/>
    <property type="match status" value="1"/>
</dbReference>
<accession>A0AA85AEB5</accession>
<feature type="domain" description="Endonuclease/exonuclease/phosphatase" evidence="1">
    <location>
        <begin position="128"/>
        <end position="338"/>
    </location>
</feature>
<dbReference type="InterPro" id="IPR051675">
    <property type="entry name" value="Endo/Exo/Phosphatase_dom_1"/>
</dbReference>
<dbReference type="InterPro" id="IPR036691">
    <property type="entry name" value="Endo/exonu/phosph_ase_sf"/>
</dbReference>
<proteinExistence type="predicted"/>
<dbReference type="GO" id="GO:0003824">
    <property type="term" value="F:catalytic activity"/>
    <property type="evidence" value="ECO:0007669"/>
    <property type="project" value="InterPro"/>
</dbReference>
<dbReference type="InterPro" id="IPR005135">
    <property type="entry name" value="Endo/exonuclease/phosphatase"/>
</dbReference>
<dbReference type="Pfam" id="PF03372">
    <property type="entry name" value="Exo_endo_phos"/>
    <property type="match status" value="1"/>
</dbReference>
<evidence type="ECO:0000313" key="2">
    <source>
        <dbReference type="Proteomes" id="UP000050790"/>
    </source>
</evidence>